<dbReference type="AlphaFoldDB" id="A0A8S1BAZ6"/>
<dbReference type="PANTHER" id="PTHR13402">
    <property type="entry name" value="RGPR-RELATED"/>
    <property type="match status" value="1"/>
</dbReference>
<evidence type="ECO:0000256" key="1">
    <source>
        <dbReference type="SAM" id="MobiDB-lite"/>
    </source>
</evidence>
<dbReference type="GO" id="GO:0070971">
    <property type="term" value="C:endoplasmic reticulum exit site"/>
    <property type="evidence" value="ECO:0007669"/>
    <property type="project" value="TreeGrafter"/>
</dbReference>
<feature type="compositionally biased region" description="Basic and acidic residues" evidence="1">
    <location>
        <begin position="89"/>
        <end position="98"/>
    </location>
</feature>
<dbReference type="EMBL" id="CADEBD010000677">
    <property type="protein sequence ID" value="CAB3258989.1"/>
    <property type="molecule type" value="Genomic_DNA"/>
</dbReference>
<dbReference type="GO" id="GO:0070973">
    <property type="term" value="P:protein localization to endoplasmic reticulum exit site"/>
    <property type="evidence" value="ECO:0007669"/>
    <property type="project" value="TreeGrafter"/>
</dbReference>
<reference evidence="2 3" key="1">
    <citation type="submission" date="2020-04" db="EMBL/GenBank/DDBJ databases">
        <authorList>
            <person name="Wallbank WR R."/>
            <person name="Pardo Diaz C."/>
            <person name="Kozak K."/>
            <person name="Martin S."/>
            <person name="Jiggins C."/>
            <person name="Moest M."/>
            <person name="Warren A I."/>
            <person name="Byers J.R.P. K."/>
            <person name="Montejo-Kovacevich G."/>
            <person name="Yen C E."/>
        </authorList>
    </citation>
    <scope>NUCLEOTIDE SEQUENCE [LARGE SCALE GENOMIC DNA]</scope>
</reference>
<dbReference type="GO" id="GO:0007030">
    <property type="term" value="P:Golgi organization"/>
    <property type="evidence" value="ECO:0007669"/>
    <property type="project" value="TreeGrafter"/>
</dbReference>
<protein>
    <submittedName>
        <fullName evidence="2">Uncharacterized protein</fullName>
    </submittedName>
</protein>
<dbReference type="PANTHER" id="PTHR13402:SF6">
    <property type="entry name" value="SECRETORY 16, ISOFORM I"/>
    <property type="match status" value="1"/>
</dbReference>
<accession>A0A8S1BAZ6</accession>
<dbReference type="GO" id="GO:0012507">
    <property type="term" value="C:ER to Golgi transport vesicle membrane"/>
    <property type="evidence" value="ECO:0007669"/>
    <property type="project" value="TreeGrafter"/>
</dbReference>
<gene>
    <name evidence="2" type="ORF">APLA_LOCUS16428</name>
</gene>
<dbReference type="Proteomes" id="UP000494256">
    <property type="component" value="Unassembled WGS sequence"/>
</dbReference>
<feature type="compositionally biased region" description="Basic and acidic residues" evidence="1">
    <location>
        <begin position="17"/>
        <end position="53"/>
    </location>
</feature>
<dbReference type="OrthoDB" id="433414at2759"/>
<sequence length="257" mass="27711">MPGTNKPRAPIYDYDDDRPPSADNDRDTDTPKTAAKKQESKSKDEGSKSDAKNNKGGGWLGGILNKLSLRAPNQMILPDDKNPSIVWDPDTKRWRNVDGDSDETDQPPPPPPKTADLPHVMKSASPPLQAAIPPAGAPPMAPQAPISNIFKMQKGRHIKKSYVDVFNPSGAAMRALPPAADVLGPPPPPPTTAPTNYFVPQPLPQDLPHDDPPDAIEVSIPPFHPGITLSPNINAEKNSIYDPSKLDNGEDIYRSGI</sequence>
<evidence type="ECO:0000313" key="2">
    <source>
        <dbReference type="EMBL" id="CAB3258989.1"/>
    </source>
</evidence>
<evidence type="ECO:0000313" key="3">
    <source>
        <dbReference type="Proteomes" id="UP000494256"/>
    </source>
</evidence>
<proteinExistence type="predicted"/>
<name>A0A8S1BAZ6_ARCPL</name>
<feature type="region of interest" description="Disordered" evidence="1">
    <location>
        <begin position="177"/>
        <end position="216"/>
    </location>
</feature>
<comment type="caution">
    <text evidence="2">The sequence shown here is derived from an EMBL/GenBank/DDBJ whole genome shotgun (WGS) entry which is preliminary data.</text>
</comment>
<organism evidence="2 3">
    <name type="scientific">Arctia plantaginis</name>
    <name type="common">Wood tiger moth</name>
    <name type="synonym">Phalaena plantaginis</name>
    <dbReference type="NCBI Taxonomy" id="874455"/>
    <lineage>
        <taxon>Eukaryota</taxon>
        <taxon>Metazoa</taxon>
        <taxon>Ecdysozoa</taxon>
        <taxon>Arthropoda</taxon>
        <taxon>Hexapoda</taxon>
        <taxon>Insecta</taxon>
        <taxon>Pterygota</taxon>
        <taxon>Neoptera</taxon>
        <taxon>Endopterygota</taxon>
        <taxon>Lepidoptera</taxon>
        <taxon>Glossata</taxon>
        <taxon>Ditrysia</taxon>
        <taxon>Noctuoidea</taxon>
        <taxon>Erebidae</taxon>
        <taxon>Arctiinae</taxon>
        <taxon>Arctia</taxon>
    </lineage>
</organism>
<feature type="region of interest" description="Disordered" evidence="1">
    <location>
        <begin position="1"/>
        <end position="141"/>
    </location>
</feature>